<reference evidence="1" key="1">
    <citation type="submission" date="2021-06" db="EMBL/GenBank/DDBJ databases">
        <title>Parelaphostrongylus tenuis whole genome reference sequence.</title>
        <authorList>
            <person name="Garwood T.J."/>
            <person name="Larsen P.A."/>
            <person name="Fountain-Jones N.M."/>
            <person name="Garbe J.R."/>
            <person name="Macchietto M.G."/>
            <person name="Kania S.A."/>
            <person name="Gerhold R.W."/>
            <person name="Richards J.E."/>
            <person name="Wolf T.M."/>
        </authorList>
    </citation>
    <scope>NUCLEOTIDE SEQUENCE</scope>
    <source>
        <strain evidence="1">MNPRO001-30</strain>
        <tissue evidence="1">Meninges</tissue>
    </source>
</reference>
<evidence type="ECO:0000313" key="2">
    <source>
        <dbReference type="Proteomes" id="UP001196413"/>
    </source>
</evidence>
<protein>
    <submittedName>
        <fullName evidence="1">Uncharacterized protein</fullName>
    </submittedName>
</protein>
<dbReference type="AlphaFoldDB" id="A0AAD5QKM7"/>
<comment type="caution">
    <text evidence="1">The sequence shown here is derived from an EMBL/GenBank/DDBJ whole genome shotgun (WGS) entry which is preliminary data.</text>
</comment>
<dbReference type="EMBL" id="JAHQIW010002493">
    <property type="protein sequence ID" value="KAJ1355528.1"/>
    <property type="molecule type" value="Genomic_DNA"/>
</dbReference>
<keyword evidence="2" id="KW-1185">Reference proteome</keyword>
<sequence>MKIKQGNVPESRELVKAVSSTIFAGTAEDRSYSILRSRFRATCAALSTGGRVATNYLEEISYMSWLATNMAKLDGLAKFAREGQPSLPARWQQGGQMDRTCPGNSLSNSKSTGNDINLAQPISWLRCVLVRLVWLMRRSAATVGTVARTCSLPRLCSCGQMPRSAVAFG</sequence>
<proteinExistence type="predicted"/>
<gene>
    <name evidence="1" type="ORF">KIN20_012971</name>
</gene>
<organism evidence="1 2">
    <name type="scientific">Parelaphostrongylus tenuis</name>
    <name type="common">Meningeal worm</name>
    <dbReference type="NCBI Taxonomy" id="148309"/>
    <lineage>
        <taxon>Eukaryota</taxon>
        <taxon>Metazoa</taxon>
        <taxon>Ecdysozoa</taxon>
        <taxon>Nematoda</taxon>
        <taxon>Chromadorea</taxon>
        <taxon>Rhabditida</taxon>
        <taxon>Rhabditina</taxon>
        <taxon>Rhabditomorpha</taxon>
        <taxon>Strongyloidea</taxon>
        <taxon>Metastrongylidae</taxon>
        <taxon>Parelaphostrongylus</taxon>
    </lineage>
</organism>
<accession>A0AAD5QKM7</accession>
<dbReference type="Proteomes" id="UP001196413">
    <property type="component" value="Unassembled WGS sequence"/>
</dbReference>
<evidence type="ECO:0000313" key="1">
    <source>
        <dbReference type="EMBL" id="KAJ1355528.1"/>
    </source>
</evidence>
<name>A0AAD5QKM7_PARTN</name>